<feature type="transmembrane region" description="Helical" evidence="8">
    <location>
        <begin position="424"/>
        <end position="443"/>
    </location>
</feature>
<dbReference type="SUPFAM" id="SSF144059">
    <property type="entry name" value="ImpE-like"/>
    <property type="match status" value="1"/>
</dbReference>
<keyword evidence="5 8" id="KW-0472">Membrane</keyword>
<feature type="transmembrane region" description="Helical" evidence="8">
    <location>
        <begin position="396"/>
        <end position="417"/>
    </location>
</feature>
<feature type="transmembrane region" description="Helical" evidence="8">
    <location>
        <begin position="123"/>
        <end position="144"/>
    </location>
</feature>
<accession>A0ABP7E6B9</accession>
<comment type="similarity">
    <text evidence="6">Belongs to the YccS/YhfK family.</text>
</comment>
<feature type="transmembrane region" description="Helical" evidence="8">
    <location>
        <begin position="353"/>
        <end position="376"/>
    </location>
</feature>
<dbReference type="PANTHER" id="PTHR30509:SF9">
    <property type="entry name" value="MULTIDRUG RESISTANCE PROTEIN MDTO"/>
    <property type="match status" value="1"/>
</dbReference>
<evidence type="ECO:0000259" key="9">
    <source>
        <dbReference type="Pfam" id="PF13515"/>
    </source>
</evidence>
<keyword evidence="4 8" id="KW-1133">Transmembrane helix</keyword>
<comment type="subcellular location">
    <subcellularLocation>
        <location evidence="1">Cell membrane</location>
        <topology evidence="1">Multi-pass membrane protein</topology>
    </subcellularLocation>
</comment>
<evidence type="ECO:0000256" key="2">
    <source>
        <dbReference type="ARBA" id="ARBA00022475"/>
    </source>
</evidence>
<sequence length="673" mass="69381">MARTAGARGGSRIPEWLAAALRPNPGPVPWPAALRACVGVAGPLALGFALGRPAYGALAAIGAQFAVINDTADSYRMRFLGIAVPQLAGACGVVVGAAVLGHGALAVVALTLVGLVSGLVSSIGPLASAAGLLLLISTVIEAGLPVPGPWWLAPALFLGGGAFVLLLSLLAWPVRGAAPERRAVADAYRAVAGQLAAAGGADYETQRQTTTRRVDHAYDVVLARRARERAQRTTAFALFARLDALTALLEAAPAAHHAGRPLPAAVPAAVRELADAVEHPGPAADRPALDATSGPGDRAGRAVVAALRHAADVVHGADPAPGDRLGRPAPLGTRAARTARATLRSAPAWRYGLRLALCVGIAQTLVSVVAVPRSYWVALTVAFVLKPDLGSVFSRAVMRAVGTVVGLGVAAAVLVAAPHGWWSAALMAVLAALLPVMAAKGYAYQTTAVTPLILLLSDVLNHLGAGLLLPRLVDSFIGCAIALVAGYLLWPESWHARVGDRLADIVDDAARYVVTCLVRDPAAPGGAAPGADEDASARSRRRLYRELSAVRGEFQRAMTEPRPAATLAAEWWPLVVAVERVVDATTAAQQDVGHGAEPPRPAEARAVAEQLGQLAAGIRTHTALPRVETEHDPAGSPVLDALREQVGAARAVATSEQARGRPRPGRRRGSTAR</sequence>
<feature type="compositionally biased region" description="Basic residues" evidence="7">
    <location>
        <begin position="660"/>
        <end position="673"/>
    </location>
</feature>
<reference evidence="11" key="1">
    <citation type="journal article" date="2019" name="Int. J. Syst. Evol. Microbiol.">
        <title>The Global Catalogue of Microorganisms (GCM) 10K type strain sequencing project: providing services to taxonomists for standard genome sequencing and annotation.</title>
        <authorList>
            <consortium name="The Broad Institute Genomics Platform"/>
            <consortium name="The Broad Institute Genome Sequencing Center for Infectious Disease"/>
            <person name="Wu L."/>
            <person name="Ma J."/>
        </authorList>
    </citation>
    <scope>NUCLEOTIDE SEQUENCE [LARGE SCALE GENOMIC DNA]</scope>
    <source>
        <strain evidence="11">JCM 30846</strain>
    </source>
</reference>
<comment type="caution">
    <text evidence="10">The sequence shown here is derived from an EMBL/GenBank/DDBJ whole genome shotgun (WGS) entry which is preliminary data.</text>
</comment>
<dbReference type="Pfam" id="PF13515">
    <property type="entry name" value="FUSC_2"/>
    <property type="match status" value="1"/>
</dbReference>
<feature type="region of interest" description="Disordered" evidence="7">
    <location>
        <begin position="647"/>
        <end position="673"/>
    </location>
</feature>
<keyword evidence="3 8" id="KW-0812">Transmembrane</keyword>
<evidence type="ECO:0000256" key="3">
    <source>
        <dbReference type="ARBA" id="ARBA00022692"/>
    </source>
</evidence>
<proteinExistence type="inferred from homology"/>
<evidence type="ECO:0000256" key="5">
    <source>
        <dbReference type="ARBA" id="ARBA00023136"/>
    </source>
</evidence>
<evidence type="ECO:0000256" key="6">
    <source>
        <dbReference type="ARBA" id="ARBA00043993"/>
    </source>
</evidence>
<dbReference type="Proteomes" id="UP001499884">
    <property type="component" value="Unassembled WGS sequence"/>
</dbReference>
<dbReference type="EMBL" id="BAABEP010000004">
    <property type="protein sequence ID" value="GAA3714885.1"/>
    <property type="molecule type" value="Genomic_DNA"/>
</dbReference>
<evidence type="ECO:0000256" key="4">
    <source>
        <dbReference type="ARBA" id="ARBA00022989"/>
    </source>
</evidence>
<organism evidence="10 11">
    <name type="scientific">Streptomyces tremellae</name>
    <dbReference type="NCBI Taxonomy" id="1124239"/>
    <lineage>
        <taxon>Bacteria</taxon>
        <taxon>Bacillati</taxon>
        <taxon>Actinomycetota</taxon>
        <taxon>Actinomycetes</taxon>
        <taxon>Kitasatosporales</taxon>
        <taxon>Streptomycetaceae</taxon>
        <taxon>Streptomyces</taxon>
    </lineage>
</organism>
<evidence type="ECO:0000256" key="1">
    <source>
        <dbReference type="ARBA" id="ARBA00004651"/>
    </source>
</evidence>
<dbReference type="RefSeq" id="WP_345641842.1">
    <property type="nucleotide sequence ID" value="NZ_BAABEP010000004.1"/>
</dbReference>
<feature type="transmembrane region" description="Helical" evidence="8">
    <location>
        <begin position="87"/>
        <end position="116"/>
    </location>
</feature>
<feature type="transmembrane region" description="Helical" evidence="8">
    <location>
        <begin position="463"/>
        <end position="490"/>
    </location>
</feature>
<name>A0ABP7E6B9_9ACTN</name>
<evidence type="ECO:0000313" key="11">
    <source>
        <dbReference type="Proteomes" id="UP001499884"/>
    </source>
</evidence>
<keyword evidence="11" id="KW-1185">Reference proteome</keyword>
<evidence type="ECO:0000256" key="8">
    <source>
        <dbReference type="SAM" id="Phobius"/>
    </source>
</evidence>
<evidence type="ECO:0000256" key="7">
    <source>
        <dbReference type="SAM" id="MobiDB-lite"/>
    </source>
</evidence>
<keyword evidence="2" id="KW-1003">Cell membrane</keyword>
<feature type="domain" description="Integral membrane bound transporter" evidence="9">
    <location>
        <begin position="364"/>
        <end position="484"/>
    </location>
</feature>
<gene>
    <name evidence="10" type="ORF">GCM10023082_10770</name>
</gene>
<evidence type="ECO:0000313" key="10">
    <source>
        <dbReference type="EMBL" id="GAA3714885.1"/>
    </source>
</evidence>
<dbReference type="PANTHER" id="PTHR30509">
    <property type="entry name" value="P-HYDROXYBENZOIC ACID EFFLUX PUMP SUBUNIT-RELATED"/>
    <property type="match status" value="1"/>
</dbReference>
<dbReference type="InterPro" id="IPR049453">
    <property type="entry name" value="Memb_transporter_dom"/>
</dbReference>
<protein>
    <submittedName>
        <fullName evidence="10">FUSC family protein</fullName>
    </submittedName>
</protein>
<feature type="transmembrane region" description="Helical" evidence="8">
    <location>
        <begin position="150"/>
        <end position="172"/>
    </location>
</feature>